<evidence type="ECO:0000313" key="1">
    <source>
        <dbReference type="EMBL" id="KAK4175092.1"/>
    </source>
</evidence>
<name>A0AAN6W6H0_9PEZI</name>
<protein>
    <submittedName>
        <fullName evidence="1">Uncharacterized protein</fullName>
    </submittedName>
</protein>
<dbReference type="Proteomes" id="UP001302321">
    <property type="component" value="Unassembled WGS sequence"/>
</dbReference>
<comment type="caution">
    <text evidence="1">The sequence shown here is derived from an EMBL/GenBank/DDBJ whole genome shotgun (WGS) entry which is preliminary data.</text>
</comment>
<keyword evidence="2" id="KW-1185">Reference proteome</keyword>
<reference evidence="1" key="1">
    <citation type="journal article" date="2023" name="Mol. Phylogenet. Evol.">
        <title>Genome-scale phylogeny and comparative genomics of the fungal order Sordariales.</title>
        <authorList>
            <person name="Hensen N."/>
            <person name="Bonometti L."/>
            <person name="Westerberg I."/>
            <person name="Brannstrom I.O."/>
            <person name="Guillou S."/>
            <person name="Cros-Aarteil S."/>
            <person name="Calhoun S."/>
            <person name="Haridas S."/>
            <person name="Kuo A."/>
            <person name="Mondo S."/>
            <person name="Pangilinan J."/>
            <person name="Riley R."/>
            <person name="LaButti K."/>
            <person name="Andreopoulos B."/>
            <person name="Lipzen A."/>
            <person name="Chen C."/>
            <person name="Yan M."/>
            <person name="Daum C."/>
            <person name="Ng V."/>
            <person name="Clum A."/>
            <person name="Steindorff A."/>
            <person name="Ohm R.A."/>
            <person name="Martin F."/>
            <person name="Silar P."/>
            <person name="Natvig D.O."/>
            <person name="Lalanne C."/>
            <person name="Gautier V."/>
            <person name="Ament-Velasquez S.L."/>
            <person name="Kruys A."/>
            <person name="Hutchinson M.I."/>
            <person name="Powell A.J."/>
            <person name="Barry K."/>
            <person name="Miller A.N."/>
            <person name="Grigoriev I.V."/>
            <person name="Debuchy R."/>
            <person name="Gladieux P."/>
            <person name="Hiltunen Thoren M."/>
            <person name="Johannesson H."/>
        </authorList>
    </citation>
    <scope>NUCLEOTIDE SEQUENCE</scope>
    <source>
        <strain evidence="1">CBS 892.96</strain>
    </source>
</reference>
<organism evidence="1 2">
    <name type="scientific">Triangularia setosa</name>
    <dbReference type="NCBI Taxonomy" id="2587417"/>
    <lineage>
        <taxon>Eukaryota</taxon>
        <taxon>Fungi</taxon>
        <taxon>Dikarya</taxon>
        <taxon>Ascomycota</taxon>
        <taxon>Pezizomycotina</taxon>
        <taxon>Sordariomycetes</taxon>
        <taxon>Sordariomycetidae</taxon>
        <taxon>Sordariales</taxon>
        <taxon>Podosporaceae</taxon>
        <taxon>Triangularia</taxon>
    </lineage>
</organism>
<dbReference type="PANTHER" id="PTHR35605:SF1">
    <property type="entry name" value="ECP2 EFFECTOR PROTEIN DOMAIN-CONTAINING PROTEIN-RELATED"/>
    <property type="match status" value="1"/>
</dbReference>
<dbReference type="EMBL" id="MU866249">
    <property type="protein sequence ID" value="KAK4175092.1"/>
    <property type="molecule type" value="Genomic_DNA"/>
</dbReference>
<feature type="non-terminal residue" evidence="1">
    <location>
        <position position="1"/>
    </location>
</feature>
<gene>
    <name evidence="1" type="ORF">QBC36DRAFT_190692</name>
</gene>
<accession>A0AAN6W6H0</accession>
<reference evidence="1" key="2">
    <citation type="submission" date="2023-05" db="EMBL/GenBank/DDBJ databases">
        <authorList>
            <consortium name="Lawrence Berkeley National Laboratory"/>
            <person name="Steindorff A."/>
            <person name="Hensen N."/>
            <person name="Bonometti L."/>
            <person name="Westerberg I."/>
            <person name="Brannstrom I.O."/>
            <person name="Guillou S."/>
            <person name="Cros-Aarteil S."/>
            <person name="Calhoun S."/>
            <person name="Haridas S."/>
            <person name="Kuo A."/>
            <person name="Mondo S."/>
            <person name="Pangilinan J."/>
            <person name="Riley R."/>
            <person name="Labutti K."/>
            <person name="Andreopoulos B."/>
            <person name="Lipzen A."/>
            <person name="Chen C."/>
            <person name="Yanf M."/>
            <person name="Daum C."/>
            <person name="Ng V."/>
            <person name="Clum A."/>
            <person name="Ohm R."/>
            <person name="Martin F."/>
            <person name="Silar P."/>
            <person name="Natvig D."/>
            <person name="Lalanne C."/>
            <person name="Gautier V."/>
            <person name="Ament-Velasquez S.L."/>
            <person name="Kruys A."/>
            <person name="Hutchinson M.I."/>
            <person name="Powell A.J."/>
            <person name="Barry K."/>
            <person name="Miller A.N."/>
            <person name="Grigoriev I.V."/>
            <person name="Debuchy R."/>
            <person name="Gladieux P."/>
            <person name="Thoren M.H."/>
            <person name="Johannesson H."/>
        </authorList>
    </citation>
    <scope>NUCLEOTIDE SEQUENCE</scope>
    <source>
        <strain evidence="1">CBS 892.96</strain>
    </source>
</reference>
<proteinExistence type="predicted"/>
<sequence>LLGVDYLRGLSGTAKNGPGPAECGRVSCSDYSAIYWCNDVSRGGRIRDLGARGGLWWLTSVLKYST</sequence>
<dbReference type="PANTHER" id="PTHR35605">
    <property type="entry name" value="ECP2 EFFECTOR PROTEIN DOMAIN-CONTAINING PROTEIN-RELATED"/>
    <property type="match status" value="1"/>
</dbReference>
<dbReference type="AlphaFoldDB" id="A0AAN6W6H0"/>
<evidence type="ECO:0000313" key="2">
    <source>
        <dbReference type="Proteomes" id="UP001302321"/>
    </source>
</evidence>